<evidence type="ECO:0000256" key="1">
    <source>
        <dbReference type="ARBA" id="ARBA00010835"/>
    </source>
</evidence>
<dbReference type="EMBL" id="CASHTH010004026">
    <property type="protein sequence ID" value="CAI8052601.1"/>
    <property type="molecule type" value="Genomic_DNA"/>
</dbReference>
<evidence type="ECO:0000259" key="3">
    <source>
        <dbReference type="SMART" id="SM00937"/>
    </source>
</evidence>
<organism evidence="4 5">
    <name type="scientific">Geodia barretti</name>
    <name type="common">Barrett's horny sponge</name>
    <dbReference type="NCBI Taxonomy" id="519541"/>
    <lineage>
        <taxon>Eukaryota</taxon>
        <taxon>Metazoa</taxon>
        <taxon>Porifera</taxon>
        <taxon>Demospongiae</taxon>
        <taxon>Heteroscleromorpha</taxon>
        <taxon>Tetractinellida</taxon>
        <taxon>Astrophorina</taxon>
        <taxon>Geodiidae</taxon>
        <taxon>Geodia</taxon>
    </lineage>
</organism>
<dbReference type="HAMAP" id="MF_00094">
    <property type="entry name" value="Rel_fac_2"/>
    <property type="match status" value="1"/>
</dbReference>
<name>A0AA35XHJ6_GEOBA</name>
<dbReference type="GO" id="GO:0005737">
    <property type="term" value="C:cytoplasm"/>
    <property type="evidence" value="ECO:0007669"/>
    <property type="project" value="InterPro"/>
</dbReference>
<comment type="similarity">
    <text evidence="1">Belongs to the prokaryotic/mitochondrial release factor family.</text>
</comment>
<gene>
    <name evidence="4" type="ORF">GBAR_LOCUS28763</name>
</gene>
<dbReference type="SUPFAM" id="SSF75620">
    <property type="entry name" value="Release factor"/>
    <property type="match status" value="1"/>
</dbReference>
<protein>
    <submittedName>
        <fullName evidence="4">Peptide chain release factor 2</fullName>
    </submittedName>
</protein>
<dbReference type="Gene3D" id="1.20.58.410">
    <property type="entry name" value="Release factor"/>
    <property type="match status" value="1"/>
</dbReference>
<dbReference type="Gene3D" id="3.30.70.1660">
    <property type="match status" value="1"/>
</dbReference>
<accession>A0AA35XHJ6</accession>
<dbReference type="Proteomes" id="UP001174909">
    <property type="component" value="Unassembled WGS sequence"/>
</dbReference>
<dbReference type="AlphaFoldDB" id="A0AA35XHJ6"/>
<evidence type="ECO:0000256" key="2">
    <source>
        <dbReference type="ARBA" id="ARBA00022917"/>
    </source>
</evidence>
<dbReference type="InterPro" id="IPR005139">
    <property type="entry name" value="PCRF"/>
</dbReference>
<dbReference type="InterPro" id="IPR045853">
    <property type="entry name" value="Pep_chain_release_fac_I_sf"/>
</dbReference>
<dbReference type="InterPro" id="IPR004374">
    <property type="entry name" value="PrfB"/>
</dbReference>
<evidence type="ECO:0000313" key="4">
    <source>
        <dbReference type="EMBL" id="CAI8052601.1"/>
    </source>
</evidence>
<sequence>IWKKFASNWKRCLASSIQSWSGFDLARKETVIEELNREASASDFWDDPINAQRKMQELGQLQQSVELWRNLQSQVTDLRELADLGIENGDDSLTEELTAETANVATELSKAEMQLTLSGQYDDRPAILTIHSGAGGTDSHDWVEMLVGMYAGWASSRNRPVQVLDTAYGDEAGLRTGTLEIGGQHAFGYLNAEVGVHRLVRMSPFDPARRRQTSFARVEVLPAALEESGEVDIRPDDLKMDFFRSSGPGGQNVQKVASAVRLTHLPTGLVVTCQTERSQHQNRDYAMRILRARLLALREQERAQQLSNLRGVRVSAEWGNQIRSYVLHPYKSVKDHRTDFQVGNADAVLAGEIDGFIEAYLVSKLGNDK</sequence>
<feature type="non-terminal residue" evidence="4">
    <location>
        <position position="1"/>
    </location>
</feature>
<dbReference type="PANTHER" id="PTHR43116">
    <property type="entry name" value="PEPTIDE CHAIN RELEASE FACTOR 2"/>
    <property type="match status" value="1"/>
</dbReference>
<dbReference type="NCBIfam" id="TIGR00020">
    <property type="entry name" value="prfB"/>
    <property type="match status" value="1"/>
</dbReference>
<dbReference type="Pfam" id="PF00472">
    <property type="entry name" value="RF-1"/>
    <property type="match status" value="1"/>
</dbReference>
<dbReference type="Gene3D" id="3.30.160.20">
    <property type="match status" value="1"/>
</dbReference>
<dbReference type="Pfam" id="PF03462">
    <property type="entry name" value="PCRF"/>
    <property type="match status" value="1"/>
</dbReference>
<feature type="domain" description="Peptide chain release factor" evidence="3">
    <location>
        <begin position="83"/>
        <end position="193"/>
    </location>
</feature>
<dbReference type="PANTHER" id="PTHR43116:SF3">
    <property type="entry name" value="CLASS I PEPTIDE CHAIN RELEASE FACTOR"/>
    <property type="match status" value="1"/>
</dbReference>
<dbReference type="FunFam" id="3.30.160.20:FF:000004">
    <property type="entry name" value="Peptide chain release factor 1"/>
    <property type="match status" value="1"/>
</dbReference>
<proteinExistence type="inferred from homology"/>
<reference evidence="4" key="1">
    <citation type="submission" date="2023-03" db="EMBL/GenBank/DDBJ databases">
        <authorList>
            <person name="Steffen K."/>
            <person name="Cardenas P."/>
        </authorList>
    </citation>
    <scope>NUCLEOTIDE SEQUENCE</scope>
</reference>
<keyword evidence="2" id="KW-0648">Protein biosynthesis</keyword>
<comment type="caution">
    <text evidence="4">The sequence shown here is derived from an EMBL/GenBank/DDBJ whole genome shotgun (WGS) entry which is preliminary data.</text>
</comment>
<dbReference type="GO" id="GO:0016149">
    <property type="term" value="F:translation release factor activity, codon specific"/>
    <property type="evidence" value="ECO:0007669"/>
    <property type="project" value="InterPro"/>
</dbReference>
<dbReference type="SMART" id="SM00937">
    <property type="entry name" value="PCRF"/>
    <property type="match status" value="1"/>
</dbReference>
<evidence type="ECO:0000313" key="5">
    <source>
        <dbReference type="Proteomes" id="UP001174909"/>
    </source>
</evidence>
<keyword evidence="5" id="KW-1185">Reference proteome</keyword>
<dbReference type="InterPro" id="IPR000352">
    <property type="entry name" value="Pep_chain_release_fac_I"/>
</dbReference>